<keyword evidence="14" id="KW-1185">Reference proteome</keyword>
<dbReference type="InterPro" id="IPR027417">
    <property type="entry name" value="P-loop_NTPase"/>
</dbReference>
<dbReference type="GO" id="GO:0016787">
    <property type="term" value="F:hydrolase activity"/>
    <property type="evidence" value="ECO:0007669"/>
    <property type="project" value="UniProtKB-KW"/>
</dbReference>
<evidence type="ECO:0000256" key="10">
    <source>
        <dbReference type="ARBA" id="ARBA00035672"/>
    </source>
</evidence>
<accession>A0ABV2AJD4</accession>
<feature type="domain" description="SRP54-type proteins GTP-binding" evidence="12">
    <location>
        <begin position="269"/>
        <end position="282"/>
    </location>
</feature>
<dbReference type="EMBL" id="JBDODL010000303">
    <property type="protein sequence ID" value="MES1919478.1"/>
    <property type="molecule type" value="Genomic_DNA"/>
</dbReference>
<dbReference type="SUPFAM" id="SSF47364">
    <property type="entry name" value="Domain of the SRP/SRP receptor G-proteins"/>
    <property type="match status" value="1"/>
</dbReference>
<name>A0ABV2AJD4_9EUKA</name>
<dbReference type="Pfam" id="PF02978">
    <property type="entry name" value="SRP_SPB"/>
    <property type="match status" value="1"/>
</dbReference>
<dbReference type="InterPro" id="IPR036891">
    <property type="entry name" value="Signal_recog_part_SRP54_M_sf"/>
</dbReference>
<keyword evidence="6" id="KW-0694">RNA-binding</keyword>
<keyword evidence="9" id="KW-0687">Ribonucleoprotein</keyword>
<dbReference type="SMART" id="SM00382">
    <property type="entry name" value="AAA"/>
    <property type="match status" value="1"/>
</dbReference>
<evidence type="ECO:0000256" key="4">
    <source>
        <dbReference type="ARBA" id="ARBA00022741"/>
    </source>
</evidence>
<keyword evidence="5 13" id="KW-0378">Hydrolase</keyword>
<evidence type="ECO:0000256" key="8">
    <source>
        <dbReference type="ARBA" id="ARBA00023135"/>
    </source>
</evidence>
<protein>
    <recommendedName>
        <fullName evidence="10">signal-recognition-particle GTPase</fullName>
        <ecNumber evidence="10">3.6.5.4</ecNumber>
    </recommendedName>
</protein>
<evidence type="ECO:0000256" key="11">
    <source>
        <dbReference type="ARBA" id="ARBA00048157"/>
    </source>
</evidence>
<dbReference type="PROSITE" id="PS00300">
    <property type="entry name" value="SRP54"/>
    <property type="match status" value="1"/>
</dbReference>
<dbReference type="InterPro" id="IPR036225">
    <property type="entry name" value="SRP/SRP_N"/>
</dbReference>
<evidence type="ECO:0000259" key="12">
    <source>
        <dbReference type="PROSITE" id="PS00300"/>
    </source>
</evidence>
<dbReference type="SMART" id="SM00962">
    <property type="entry name" value="SRP54"/>
    <property type="match status" value="1"/>
</dbReference>
<gene>
    <name evidence="13" type="primary">SRP54</name>
    <name evidence="13" type="ORF">MHBO_001304</name>
</gene>
<dbReference type="InterPro" id="IPR003593">
    <property type="entry name" value="AAA+_ATPase"/>
</dbReference>
<dbReference type="InterPro" id="IPR004125">
    <property type="entry name" value="Signal_recog_particle_SRP54_M"/>
</dbReference>
<dbReference type="SUPFAM" id="SSF52540">
    <property type="entry name" value="P-loop containing nucleoside triphosphate hydrolases"/>
    <property type="match status" value="1"/>
</dbReference>
<dbReference type="InterPro" id="IPR013822">
    <property type="entry name" value="Signal_recog_particl_SRP54_hlx"/>
</dbReference>
<dbReference type="PANTHER" id="PTHR11564">
    <property type="entry name" value="SIGNAL RECOGNITION PARTICLE 54K PROTEIN SRP54"/>
    <property type="match status" value="1"/>
</dbReference>
<keyword evidence="3" id="KW-0963">Cytoplasm</keyword>
<dbReference type="EC" id="3.6.5.4" evidence="10"/>
<sequence length="508" mass="55693">MVLAELGGRLTNALKNMRRSNVIDKETIDNLLKEFGDALLEADVQRKLVVRLKVNIKKAVNSKSLETNANKRQFIEKTCIVELNKLLDSDKKPFKPKRKESNVVMFVGLQGSGKTTTVTKVAQWYKSKGWTTAIVCADTFRAGAFDQIKQNAMKIGVPFFGSYSESDPVVIAVEGVERFRSDEFEIILVDTSGRHKQEDSLFAEMTAISTNIEPDDVVFVMDSTIGQSAFEQAEAFGQAVSVGSVVLTKLDGHAKGGGAISAVSATQCPVSFIGTGEHFDDFEQFSAASFVSRLLGKWDVEGIVNLYNESKVDIDEPELMKKLMRGKFSLRDMKGQLQTILNMGPGLIRMIPGLGKMMPDDAGEKSQTVIKQYMTLTDSMTDNELDGDVKTLNDSRMLRISRGAGLQIAVLKNLLSAFKPFKKLGGNLGKIANKTGVSDLNKLSSSQLASAIDPGALKNFGGKKGFEQLINDFKKMDPEQMEEAVSKLKGKVGNMRGMSGRRGRRKAI</sequence>
<evidence type="ECO:0000313" key="13">
    <source>
        <dbReference type="EMBL" id="MES1919478.1"/>
    </source>
</evidence>
<reference evidence="13 14" key="1">
    <citation type="journal article" date="2024" name="BMC Biol.">
        <title>Comparative genomics of Ascetosporea gives new insight into the evolutionary basis for animal parasitism in Rhizaria.</title>
        <authorList>
            <person name="Hiltunen Thoren M."/>
            <person name="Onut-Brannstrom I."/>
            <person name="Alfjorden A."/>
            <person name="Peckova H."/>
            <person name="Swords F."/>
            <person name="Hooper C."/>
            <person name="Holzer A.S."/>
            <person name="Bass D."/>
            <person name="Burki F."/>
        </authorList>
    </citation>
    <scope>NUCLEOTIDE SEQUENCE [LARGE SCALE GENOMIC DNA]</scope>
    <source>
        <strain evidence="13">20-A016</strain>
    </source>
</reference>
<dbReference type="Gene3D" id="1.20.120.140">
    <property type="entry name" value="Signal recognition particle SRP54, nucleotide-binding domain"/>
    <property type="match status" value="1"/>
</dbReference>
<dbReference type="CDD" id="cd17875">
    <property type="entry name" value="SRP54_G"/>
    <property type="match status" value="1"/>
</dbReference>
<dbReference type="Gene3D" id="3.40.50.300">
    <property type="entry name" value="P-loop containing nucleotide triphosphate hydrolases"/>
    <property type="match status" value="1"/>
</dbReference>
<dbReference type="SMART" id="SM00963">
    <property type="entry name" value="SRP54_N"/>
    <property type="match status" value="1"/>
</dbReference>
<dbReference type="Pfam" id="PF02881">
    <property type="entry name" value="SRP54_N"/>
    <property type="match status" value="1"/>
</dbReference>
<dbReference type="SUPFAM" id="SSF47446">
    <property type="entry name" value="Signal peptide-binding domain"/>
    <property type="match status" value="1"/>
</dbReference>
<dbReference type="Proteomes" id="UP001439008">
    <property type="component" value="Unassembled WGS sequence"/>
</dbReference>
<keyword evidence="8" id="KW-0733">Signal recognition particle</keyword>
<evidence type="ECO:0000256" key="2">
    <source>
        <dbReference type="ARBA" id="ARBA00005450"/>
    </source>
</evidence>
<evidence type="ECO:0000256" key="7">
    <source>
        <dbReference type="ARBA" id="ARBA00023134"/>
    </source>
</evidence>
<dbReference type="Gene3D" id="1.10.260.30">
    <property type="entry name" value="Signal recognition particle, SRP54 subunit, M-domain"/>
    <property type="match status" value="1"/>
</dbReference>
<evidence type="ECO:0000256" key="6">
    <source>
        <dbReference type="ARBA" id="ARBA00022884"/>
    </source>
</evidence>
<dbReference type="PANTHER" id="PTHR11564:SF5">
    <property type="entry name" value="SIGNAL RECOGNITION PARTICLE SUBUNIT SRP54"/>
    <property type="match status" value="1"/>
</dbReference>
<evidence type="ECO:0000256" key="3">
    <source>
        <dbReference type="ARBA" id="ARBA00022490"/>
    </source>
</evidence>
<dbReference type="InterPro" id="IPR000897">
    <property type="entry name" value="SRP54_GTPase_dom"/>
</dbReference>
<evidence type="ECO:0000256" key="5">
    <source>
        <dbReference type="ARBA" id="ARBA00022801"/>
    </source>
</evidence>
<organism evidence="13 14">
    <name type="scientific">Bonamia ostreae</name>
    <dbReference type="NCBI Taxonomy" id="126728"/>
    <lineage>
        <taxon>Eukaryota</taxon>
        <taxon>Sar</taxon>
        <taxon>Rhizaria</taxon>
        <taxon>Endomyxa</taxon>
        <taxon>Ascetosporea</taxon>
        <taxon>Haplosporida</taxon>
        <taxon>Bonamia</taxon>
    </lineage>
</organism>
<dbReference type="InterPro" id="IPR042101">
    <property type="entry name" value="SRP54_N_sf"/>
</dbReference>
<keyword evidence="7" id="KW-0342">GTP-binding</keyword>
<keyword evidence="4" id="KW-0547">Nucleotide-binding</keyword>
<comment type="catalytic activity">
    <reaction evidence="11">
        <text>GTP + H2O = GDP + phosphate + H(+)</text>
        <dbReference type="Rhea" id="RHEA:19669"/>
        <dbReference type="ChEBI" id="CHEBI:15377"/>
        <dbReference type="ChEBI" id="CHEBI:15378"/>
        <dbReference type="ChEBI" id="CHEBI:37565"/>
        <dbReference type="ChEBI" id="CHEBI:43474"/>
        <dbReference type="ChEBI" id="CHEBI:58189"/>
        <dbReference type="EC" id="3.6.5.4"/>
    </reaction>
    <physiologicalReaction direction="left-to-right" evidence="11">
        <dbReference type="Rhea" id="RHEA:19670"/>
    </physiologicalReaction>
</comment>
<evidence type="ECO:0000256" key="1">
    <source>
        <dbReference type="ARBA" id="ARBA00004496"/>
    </source>
</evidence>
<comment type="similarity">
    <text evidence="2">Belongs to the GTP-binding SRP family. SRP54 subfamily.</text>
</comment>
<comment type="subcellular location">
    <subcellularLocation>
        <location evidence="1">Cytoplasm</location>
    </subcellularLocation>
</comment>
<comment type="caution">
    <text evidence="13">The sequence shown here is derived from an EMBL/GenBank/DDBJ whole genome shotgun (WGS) entry which is preliminary data.</text>
</comment>
<dbReference type="Pfam" id="PF00448">
    <property type="entry name" value="SRP54"/>
    <property type="match status" value="1"/>
</dbReference>
<proteinExistence type="inferred from homology"/>
<dbReference type="InterPro" id="IPR022941">
    <property type="entry name" value="SRP54"/>
</dbReference>
<evidence type="ECO:0000313" key="14">
    <source>
        <dbReference type="Proteomes" id="UP001439008"/>
    </source>
</evidence>
<evidence type="ECO:0000256" key="9">
    <source>
        <dbReference type="ARBA" id="ARBA00023274"/>
    </source>
</evidence>